<gene>
    <name evidence="2" type="ORF">FOZ63_006508</name>
</gene>
<proteinExistence type="predicted"/>
<reference evidence="2 3" key="1">
    <citation type="submission" date="2020-04" db="EMBL/GenBank/DDBJ databases">
        <title>Perkinsus olseni comparative genomics.</title>
        <authorList>
            <person name="Bogema D.R."/>
        </authorList>
    </citation>
    <scope>NUCLEOTIDE SEQUENCE [LARGE SCALE GENOMIC DNA]</scope>
    <source>
        <strain evidence="2 3">ATCC PRA-207</strain>
    </source>
</reference>
<name>A0A7J6UIL9_PEROL</name>
<accession>A0A7J6UIL9</accession>
<feature type="non-terminal residue" evidence="2">
    <location>
        <position position="135"/>
    </location>
</feature>
<dbReference type="EMBL" id="JABANO010003015">
    <property type="protein sequence ID" value="KAF4757119.1"/>
    <property type="molecule type" value="Genomic_DNA"/>
</dbReference>
<feature type="region of interest" description="Disordered" evidence="1">
    <location>
        <begin position="63"/>
        <end position="86"/>
    </location>
</feature>
<comment type="caution">
    <text evidence="2">The sequence shown here is derived from an EMBL/GenBank/DDBJ whole genome shotgun (WGS) entry which is preliminary data.</text>
</comment>
<feature type="non-terminal residue" evidence="2">
    <location>
        <position position="1"/>
    </location>
</feature>
<evidence type="ECO:0000256" key="1">
    <source>
        <dbReference type="SAM" id="MobiDB-lite"/>
    </source>
</evidence>
<sequence>GQAWRWQVDPQRENDALVGRGRIASEFPGASENLPSHGQASRDQLPSYHYRVHGRVTAACREPRDGALGLPQSSQKGQTQSTAPPEAAQCWDLATRAIAPGRPHSCVLVFGKSGSDGEHGPSLGCHAGCWEIDEL</sequence>
<evidence type="ECO:0000313" key="3">
    <source>
        <dbReference type="Proteomes" id="UP000553632"/>
    </source>
</evidence>
<dbReference type="AlphaFoldDB" id="A0A7J6UIL9"/>
<evidence type="ECO:0000313" key="2">
    <source>
        <dbReference type="EMBL" id="KAF4757119.1"/>
    </source>
</evidence>
<keyword evidence="3" id="KW-1185">Reference proteome</keyword>
<feature type="compositionally biased region" description="Polar residues" evidence="1">
    <location>
        <begin position="71"/>
        <end position="83"/>
    </location>
</feature>
<protein>
    <submittedName>
        <fullName evidence="2">Uncharacterized protein</fullName>
    </submittedName>
</protein>
<organism evidence="2 3">
    <name type="scientific">Perkinsus olseni</name>
    <name type="common">Perkinsus atlanticus</name>
    <dbReference type="NCBI Taxonomy" id="32597"/>
    <lineage>
        <taxon>Eukaryota</taxon>
        <taxon>Sar</taxon>
        <taxon>Alveolata</taxon>
        <taxon>Perkinsozoa</taxon>
        <taxon>Perkinsea</taxon>
        <taxon>Perkinsida</taxon>
        <taxon>Perkinsidae</taxon>
        <taxon>Perkinsus</taxon>
    </lineage>
</organism>
<dbReference type="Proteomes" id="UP000553632">
    <property type="component" value="Unassembled WGS sequence"/>
</dbReference>